<evidence type="ECO:0000313" key="2">
    <source>
        <dbReference type="Proteomes" id="UP000270296"/>
    </source>
</evidence>
<reference evidence="1 2" key="2">
    <citation type="submission" date="2018-11" db="EMBL/GenBank/DDBJ databases">
        <authorList>
            <consortium name="Pathogen Informatics"/>
        </authorList>
    </citation>
    <scope>NUCLEOTIDE SEQUENCE [LARGE SCALE GENOMIC DNA]</scope>
</reference>
<evidence type="ECO:0000313" key="1">
    <source>
        <dbReference type="EMBL" id="VDP43551.1"/>
    </source>
</evidence>
<dbReference type="AlphaFoldDB" id="A0A183J7L5"/>
<protein>
    <submittedName>
        <fullName evidence="1 3">Uncharacterized protein</fullName>
    </submittedName>
</protein>
<accession>A0A183J7L5</accession>
<proteinExistence type="predicted"/>
<dbReference type="Proteomes" id="UP000270296">
    <property type="component" value="Unassembled WGS sequence"/>
</dbReference>
<reference evidence="3" key="1">
    <citation type="submission" date="2016-06" db="UniProtKB">
        <authorList>
            <consortium name="WormBaseParasite"/>
        </authorList>
    </citation>
    <scope>IDENTIFICATION</scope>
</reference>
<gene>
    <name evidence="1" type="ORF">SBAD_LOCUS11861</name>
</gene>
<sequence>MPPQSVGRFACVQILHFSGTRRLHNNNLLVPNSRRAYSEEDSGAKFHNRSFKTGVDRFEKNRPAEFAARFAEHNAIVPIRFATLPKRCRHTDIRYLRLGSSLCLCDDSATSSLLV</sequence>
<dbReference type="WBParaSite" id="SBAD_0001226001-mRNA-1">
    <property type="protein sequence ID" value="SBAD_0001226001-mRNA-1"/>
    <property type="gene ID" value="SBAD_0001226001"/>
</dbReference>
<evidence type="ECO:0000313" key="3">
    <source>
        <dbReference type="WBParaSite" id="SBAD_0001226001-mRNA-1"/>
    </source>
</evidence>
<name>A0A183J7L5_9BILA</name>
<keyword evidence="2" id="KW-1185">Reference proteome</keyword>
<dbReference type="EMBL" id="UZAM01016511">
    <property type="protein sequence ID" value="VDP43551.1"/>
    <property type="molecule type" value="Genomic_DNA"/>
</dbReference>
<organism evidence="3">
    <name type="scientific">Soboliphyme baturini</name>
    <dbReference type="NCBI Taxonomy" id="241478"/>
    <lineage>
        <taxon>Eukaryota</taxon>
        <taxon>Metazoa</taxon>
        <taxon>Ecdysozoa</taxon>
        <taxon>Nematoda</taxon>
        <taxon>Enoplea</taxon>
        <taxon>Dorylaimia</taxon>
        <taxon>Dioctophymatida</taxon>
        <taxon>Dioctophymatoidea</taxon>
        <taxon>Soboliphymatidae</taxon>
        <taxon>Soboliphyme</taxon>
    </lineage>
</organism>